<feature type="compositionally biased region" description="Low complexity" evidence="1">
    <location>
        <begin position="308"/>
        <end position="404"/>
    </location>
</feature>
<dbReference type="PRINTS" id="PR01217">
    <property type="entry name" value="PRICHEXTENSN"/>
</dbReference>
<dbReference type="PANTHER" id="PTHR34853:SF1">
    <property type="entry name" value="LIPASE 5"/>
    <property type="match status" value="1"/>
</dbReference>
<evidence type="ECO:0000313" key="3">
    <source>
        <dbReference type="Proteomes" id="UP001596512"/>
    </source>
</evidence>
<organism evidence="2 3">
    <name type="scientific">Actinokineospora soli</name>
    <dbReference type="NCBI Taxonomy" id="1048753"/>
    <lineage>
        <taxon>Bacteria</taxon>
        <taxon>Bacillati</taxon>
        <taxon>Actinomycetota</taxon>
        <taxon>Actinomycetes</taxon>
        <taxon>Pseudonocardiales</taxon>
        <taxon>Pseudonocardiaceae</taxon>
        <taxon>Actinokineospora</taxon>
    </lineage>
</organism>
<proteinExistence type="predicted"/>
<gene>
    <name evidence="2" type="ORF">ACFQV2_17635</name>
</gene>
<sequence>MYFPRGATPAGGWPIASWAHGTRGLGDACAPSASPPGRLDPYLSAWLDAGYAVTATDYVGLGSPGGHPYLDGKSQAHGVIDIVRAARATTPELSRHWMTVGMSQGGHAAAHTAHLAPRYAPELDYRGAVAVGVPTNLAGFISLIGPTFPPTLVSQGTKVLIAYILAGLRTARPDFDLDSFLTPLGKEVVADAENLCLAEMNDRMATVDLATMFTKDLGDPFKQAWGSVFDVPVTGYTRPLLVAQGTQDQTVPQALTEQWVRDLRNNAQPVTYKTYPADHTGSLTASLSDSLTFADTLFEDIPPPTTTTPPHTSTTPPTSTTTPTTTTPPSTTPSSTTTPPTSTTTLTSTTTPPTTTTTPPTTTTAPPSTTTTHPTSTTSASTTTLPTTTTQPTTTPPADTTPPTAALNAVPFLLLGGKPITGTAADNHAVTAVTLTFTDLFTGRRTTREATCAPACATWSTATTGLRGLHSVTAQSRDAAGNTSAPTAKVTALIFG</sequence>
<dbReference type="PANTHER" id="PTHR34853">
    <property type="match status" value="1"/>
</dbReference>
<evidence type="ECO:0000313" key="2">
    <source>
        <dbReference type="EMBL" id="MFC7615065.1"/>
    </source>
</evidence>
<dbReference type="InterPro" id="IPR029058">
    <property type="entry name" value="AB_hydrolase_fold"/>
</dbReference>
<name>A0ABW2TMQ8_9PSEU</name>
<comment type="caution">
    <text evidence="2">The sequence shown here is derived from an EMBL/GenBank/DDBJ whole genome shotgun (WGS) entry which is preliminary data.</text>
</comment>
<evidence type="ECO:0000256" key="1">
    <source>
        <dbReference type="SAM" id="MobiDB-lite"/>
    </source>
</evidence>
<dbReference type="EMBL" id="JBHTEY010000004">
    <property type="protein sequence ID" value="MFC7615065.1"/>
    <property type="molecule type" value="Genomic_DNA"/>
</dbReference>
<protein>
    <submittedName>
        <fullName evidence="2">Lipase family protein</fullName>
    </submittedName>
</protein>
<dbReference type="InterPro" id="IPR005152">
    <property type="entry name" value="Lipase_secreted"/>
</dbReference>
<keyword evidence="3" id="KW-1185">Reference proteome</keyword>
<dbReference type="Pfam" id="PF03583">
    <property type="entry name" value="LIP"/>
    <property type="match status" value="1"/>
</dbReference>
<dbReference type="Proteomes" id="UP001596512">
    <property type="component" value="Unassembled WGS sequence"/>
</dbReference>
<dbReference type="Gene3D" id="3.40.50.1820">
    <property type="entry name" value="alpha/beta hydrolase"/>
    <property type="match status" value="2"/>
</dbReference>
<accession>A0ABW2TMQ8</accession>
<reference evidence="3" key="1">
    <citation type="journal article" date="2019" name="Int. J. Syst. Evol. Microbiol.">
        <title>The Global Catalogue of Microorganisms (GCM) 10K type strain sequencing project: providing services to taxonomists for standard genome sequencing and annotation.</title>
        <authorList>
            <consortium name="The Broad Institute Genomics Platform"/>
            <consortium name="The Broad Institute Genome Sequencing Center for Infectious Disease"/>
            <person name="Wu L."/>
            <person name="Ma J."/>
        </authorList>
    </citation>
    <scope>NUCLEOTIDE SEQUENCE [LARGE SCALE GENOMIC DNA]</scope>
    <source>
        <strain evidence="3">JCM 17695</strain>
    </source>
</reference>
<feature type="region of interest" description="Disordered" evidence="1">
    <location>
        <begin position="297"/>
        <end position="405"/>
    </location>
</feature>
<dbReference type="SUPFAM" id="SSF53474">
    <property type="entry name" value="alpha/beta-Hydrolases"/>
    <property type="match status" value="1"/>
</dbReference>